<dbReference type="CDD" id="cd00096">
    <property type="entry name" value="Ig"/>
    <property type="match status" value="1"/>
</dbReference>
<feature type="domain" description="C-type lectin" evidence="3">
    <location>
        <begin position="24"/>
        <end position="144"/>
    </location>
</feature>
<feature type="domain" description="Ig-like" evidence="4">
    <location>
        <begin position="242"/>
        <end position="329"/>
    </location>
</feature>
<dbReference type="InterPro" id="IPR016187">
    <property type="entry name" value="CTDL_fold"/>
</dbReference>
<dbReference type="InterPro" id="IPR016186">
    <property type="entry name" value="C-type_lectin-like/link_sf"/>
</dbReference>
<keyword evidence="1" id="KW-1015">Disulfide bond</keyword>
<dbReference type="PROSITE" id="PS50041">
    <property type="entry name" value="C_TYPE_LECTIN_2"/>
    <property type="match status" value="1"/>
</dbReference>
<sequence length="333" mass="37006">MLTFFGILTLLGLTNADLKSIHVYNGYEYRYFAGNHDTISFAGAMVKCQTYPDRANGELAMAKDSSINVAITGMTSNQQTWIGGGDFMAEGQFRWVDNTFIQWSNWDSGEPNNDGNEDCIEINHGGSGRWNDESCCSELGYVCQFPYSSMRKYDYSLLSKIEETATFEEAKSKCAVKRKRLVQIDDTDDYEDLFQKLSDASQLRYWTNDATKSSDCFTASSSGISAEECNARLPFICEAVAPNSIAVSNDRPILQVGSNVELECTASGYPSPSVAWYDNDSLVETQSIFEDRAVLHLSNVTSKNNKAYHCRAVNYIDGEEHMITGVAVVEVSP</sequence>
<dbReference type="InterPro" id="IPR001304">
    <property type="entry name" value="C-type_lectin-like"/>
</dbReference>
<evidence type="ECO:0000256" key="1">
    <source>
        <dbReference type="ARBA" id="ARBA00023157"/>
    </source>
</evidence>
<dbReference type="AlphaFoldDB" id="O17510"/>
<evidence type="ECO:0000259" key="4">
    <source>
        <dbReference type="PROSITE" id="PS50835"/>
    </source>
</evidence>
<dbReference type="SUPFAM" id="SSF48726">
    <property type="entry name" value="Immunoglobulin"/>
    <property type="match status" value="1"/>
</dbReference>
<dbReference type="InterPro" id="IPR050111">
    <property type="entry name" value="C-type_lectin/snaclec_domain"/>
</dbReference>
<accession>O17510</accession>
<dbReference type="Gene3D" id="2.60.40.10">
    <property type="entry name" value="Immunoglobulins"/>
    <property type="match status" value="1"/>
</dbReference>
<dbReference type="InterPro" id="IPR003598">
    <property type="entry name" value="Ig_sub2"/>
</dbReference>
<dbReference type="Pfam" id="PF13927">
    <property type="entry name" value="Ig_3"/>
    <property type="match status" value="1"/>
</dbReference>
<dbReference type="SMART" id="SM00409">
    <property type="entry name" value="IG"/>
    <property type="match status" value="1"/>
</dbReference>
<feature type="chain" id="PRO_5004157104" evidence="2">
    <location>
        <begin position="17"/>
        <end position="333"/>
    </location>
</feature>
<evidence type="ECO:0000259" key="3">
    <source>
        <dbReference type="PROSITE" id="PS50041"/>
    </source>
</evidence>
<organism evidence="5">
    <name type="scientific">Botryllus schlosseri</name>
    <name type="common">Golden star tunicate</name>
    <name type="synonym">Alcyonium schlosseri</name>
    <dbReference type="NCBI Taxonomy" id="30301"/>
    <lineage>
        <taxon>Eukaryota</taxon>
        <taxon>Metazoa</taxon>
        <taxon>Chordata</taxon>
        <taxon>Tunicata</taxon>
        <taxon>Ascidiacea</taxon>
        <taxon>Stolidobranchia</taxon>
        <taxon>Styelidae</taxon>
        <taxon>Botryllus</taxon>
    </lineage>
</organism>
<dbReference type="InterPro" id="IPR007110">
    <property type="entry name" value="Ig-like_dom"/>
</dbReference>
<evidence type="ECO:0000256" key="2">
    <source>
        <dbReference type="SAM" id="SignalP"/>
    </source>
</evidence>
<dbReference type="PANTHER" id="PTHR22803">
    <property type="entry name" value="MANNOSE, PHOSPHOLIPASE, LECTIN RECEPTOR RELATED"/>
    <property type="match status" value="1"/>
</dbReference>
<dbReference type="EMBL" id="X90645">
    <property type="protein sequence ID" value="CAA62217.1"/>
    <property type="molecule type" value="mRNA"/>
</dbReference>
<dbReference type="PROSITE" id="PS00615">
    <property type="entry name" value="C_TYPE_LECTIN_1"/>
    <property type="match status" value="1"/>
</dbReference>
<dbReference type="SUPFAM" id="SSF56436">
    <property type="entry name" value="C-type lectin-like"/>
    <property type="match status" value="2"/>
</dbReference>
<protein>
    <submittedName>
        <fullName evidence="5">C-type lectin</fullName>
    </submittedName>
</protein>
<dbReference type="PROSITE" id="PS50835">
    <property type="entry name" value="IG_LIKE"/>
    <property type="match status" value="1"/>
</dbReference>
<dbReference type="SMART" id="SM00408">
    <property type="entry name" value="IGc2"/>
    <property type="match status" value="1"/>
</dbReference>
<reference evidence="5" key="1">
    <citation type="journal article" date="1997" name="DNA Cell Biol.">
        <title>A novel tunicate (Botryllus schlosseri) putative C-type lectin features an immunoglobulin domain.</title>
        <authorList>
            <person name="Pancer Z."/>
            <person name="Diehl-Seifert B."/>
            <person name="Rinkevich B."/>
            <person name="Muller W.E."/>
        </authorList>
    </citation>
    <scope>NUCLEOTIDE SEQUENCE</scope>
</reference>
<dbReference type="SMART" id="SM00034">
    <property type="entry name" value="CLECT"/>
    <property type="match status" value="1"/>
</dbReference>
<feature type="signal peptide" evidence="2">
    <location>
        <begin position="1"/>
        <end position="16"/>
    </location>
</feature>
<dbReference type="Gene3D" id="3.10.100.10">
    <property type="entry name" value="Mannose-Binding Protein A, subunit A"/>
    <property type="match status" value="2"/>
</dbReference>
<proteinExistence type="evidence at transcript level"/>
<keyword evidence="5" id="KW-0430">Lectin</keyword>
<gene>
    <name evidence="5" type="primary">BSMBP</name>
</gene>
<dbReference type="Pfam" id="PF00059">
    <property type="entry name" value="Lectin_C"/>
    <property type="match status" value="1"/>
</dbReference>
<dbReference type="InterPro" id="IPR036179">
    <property type="entry name" value="Ig-like_dom_sf"/>
</dbReference>
<name>O17510_BOTSH</name>
<dbReference type="GO" id="GO:0030246">
    <property type="term" value="F:carbohydrate binding"/>
    <property type="evidence" value="ECO:0007669"/>
    <property type="project" value="UniProtKB-KW"/>
</dbReference>
<evidence type="ECO:0000313" key="5">
    <source>
        <dbReference type="EMBL" id="CAA62217.1"/>
    </source>
</evidence>
<dbReference type="InterPro" id="IPR003599">
    <property type="entry name" value="Ig_sub"/>
</dbReference>
<dbReference type="CDD" id="cd00037">
    <property type="entry name" value="CLECT"/>
    <property type="match status" value="1"/>
</dbReference>
<dbReference type="InterPro" id="IPR018378">
    <property type="entry name" value="C-type_lectin_CS"/>
</dbReference>
<keyword evidence="2" id="KW-0732">Signal</keyword>
<dbReference type="InterPro" id="IPR013783">
    <property type="entry name" value="Ig-like_fold"/>
</dbReference>